<dbReference type="PIRSF" id="PIRSF003078">
    <property type="entry name" value="GidB"/>
    <property type="match status" value="1"/>
</dbReference>
<dbReference type="AlphaFoldDB" id="A0A1I4F866"/>
<evidence type="ECO:0000256" key="5">
    <source>
        <dbReference type="ARBA" id="ARBA00022691"/>
    </source>
</evidence>
<evidence type="ECO:0000256" key="2">
    <source>
        <dbReference type="ARBA" id="ARBA00022552"/>
    </source>
</evidence>
<keyword evidence="4 6" id="KW-0808">Transferase</keyword>
<comment type="subcellular location">
    <subcellularLocation>
        <location evidence="6">Cytoplasm</location>
    </subcellularLocation>
</comment>
<dbReference type="NCBIfam" id="TIGR00138">
    <property type="entry name" value="rsmG_gidB"/>
    <property type="match status" value="1"/>
</dbReference>
<dbReference type="PANTHER" id="PTHR31760">
    <property type="entry name" value="S-ADENOSYL-L-METHIONINE-DEPENDENT METHYLTRANSFERASES SUPERFAMILY PROTEIN"/>
    <property type="match status" value="1"/>
</dbReference>
<evidence type="ECO:0000256" key="4">
    <source>
        <dbReference type="ARBA" id="ARBA00022679"/>
    </source>
</evidence>
<dbReference type="EMBL" id="FOTF01000008">
    <property type="protein sequence ID" value="SFL12986.1"/>
    <property type="molecule type" value="Genomic_DNA"/>
</dbReference>
<feature type="binding site" evidence="6">
    <location>
        <begin position="123"/>
        <end position="124"/>
    </location>
    <ligand>
        <name>S-adenosyl-L-methionine</name>
        <dbReference type="ChEBI" id="CHEBI:59789"/>
    </ligand>
</feature>
<feature type="binding site" evidence="6">
    <location>
        <position position="137"/>
    </location>
    <ligand>
        <name>S-adenosyl-L-methionine</name>
        <dbReference type="ChEBI" id="CHEBI:59789"/>
    </ligand>
</feature>
<evidence type="ECO:0000313" key="8">
    <source>
        <dbReference type="Proteomes" id="UP000199550"/>
    </source>
</evidence>
<dbReference type="EC" id="2.1.1.170" evidence="6"/>
<protein>
    <recommendedName>
        <fullName evidence="6">Ribosomal RNA small subunit methyltransferase G</fullName>
        <ecNumber evidence="6">2.1.1.170</ecNumber>
    </recommendedName>
    <alternativeName>
        <fullName evidence="6">16S rRNA 7-methylguanosine methyltransferase</fullName>
        <shortName evidence="6">16S rRNA m7G methyltransferase</shortName>
    </alternativeName>
</protein>
<feature type="binding site" evidence="6">
    <location>
        <position position="74"/>
    </location>
    <ligand>
        <name>S-adenosyl-L-methionine</name>
        <dbReference type="ChEBI" id="CHEBI:59789"/>
    </ligand>
</feature>
<dbReference type="InterPro" id="IPR003682">
    <property type="entry name" value="rRNA_ssu_MeTfrase_G"/>
</dbReference>
<dbReference type="SUPFAM" id="SSF53335">
    <property type="entry name" value="S-adenosyl-L-methionine-dependent methyltransferases"/>
    <property type="match status" value="1"/>
</dbReference>
<comment type="function">
    <text evidence="6">Specifically methylates the N7 position of guanine in position 527 of 16S rRNA.</text>
</comment>
<evidence type="ECO:0000256" key="6">
    <source>
        <dbReference type="HAMAP-Rule" id="MF_00074"/>
    </source>
</evidence>
<dbReference type="InterPro" id="IPR029063">
    <property type="entry name" value="SAM-dependent_MTases_sf"/>
</dbReference>
<dbReference type="Gene3D" id="3.40.50.150">
    <property type="entry name" value="Vaccinia Virus protein VP39"/>
    <property type="match status" value="1"/>
</dbReference>
<name>A0A1I4F866_9RHOB</name>
<gene>
    <name evidence="6" type="primary">rsmG</name>
    <name evidence="7" type="ORF">SAMN04488004_108117</name>
</gene>
<dbReference type="PANTHER" id="PTHR31760:SF0">
    <property type="entry name" value="S-ADENOSYL-L-METHIONINE-DEPENDENT METHYLTRANSFERASES SUPERFAMILY PROTEIN"/>
    <property type="match status" value="1"/>
</dbReference>
<comment type="caution">
    <text evidence="6">Lacks conserved residue(s) required for the propagation of feature annotation.</text>
</comment>
<proteinExistence type="inferred from homology"/>
<comment type="similarity">
    <text evidence="6">Belongs to the methyltransferase superfamily. RNA methyltransferase RsmG family.</text>
</comment>
<keyword evidence="5 6" id="KW-0949">S-adenosyl-L-methionine</keyword>
<dbReference type="OrthoDB" id="9808773at2"/>
<evidence type="ECO:0000256" key="3">
    <source>
        <dbReference type="ARBA" id="ARBA00022603"/>
    </source>
</evidence>
<dbReference type="Pfam" id="PF02527">
    <property type="entry name" value="GidB"/>
    <property type="match status" value="1"/>
</dbReference>
<keyword evidence="3 6" id="KW-0489">Methyltransferase</keyword>
<comment type="catalytic activity">
    <reaction evidence="6">
        <text>guanosine(527) in 16S rRNA + S-adenosyl-L-methionine = N(7)-methylguanosine(527) in 16S rRNA + S-adenosyl-L-homocysteine</text>
        <dbReference type="Rhea" id="RHEA:42732"/>
        <dbReference type="Rhea" id="RHEA-COMP:10209"/>
        <dbReference type="Rhea" id="RHEA-COMP:10210"/>
        <dbReference type="ChEBI" id="CHEBI:57856"/>
        <dbReference type="ChEBI" id="CHEBI:59789"/>
        <dbReference type="ChEBI" id="CHEBI:74269"/>
        <dbReference type="ChEBI" id="CHEBI:74480"/>
        <dbReference type="EC" id="2.1.1.170"/>
    </reaction>
</comment>
<organism evidence="7 8">
    <name type="scientific">Loktanella salsilacus</name>
    <dbReference type="NCBI Taxonomy" id="195913"/>
    <lineage>
        <taxon>Bacteria</taxon>
        <taxon>Pseudomonadati</taxon>
        <taxon>Pseudomonadota</taxon>
        <taxon>Alphaproteobacteria</taxon>
        <taxon>Rhodobacterales</taxon>
        <taxon>Roseobacteraceae</taxon>
        <taxon>Loktanella</taxon>
    </lineage>
</organism>
<dbReference type="RefSeq" id="WP_090188609.1">
    <property type="nucleotide sequence ID" value="NZ_FOTF01000008.1"/>
</dbReference>
<evidence type="ECO:0000256" key="1">
    <source>
        <dbReference type="ARBA" id="ARBA00022490"/>
    </source>
</evidence>
<dbReference type="HAMAP" id="MF_00074">
    <property type="entry name" value="16SrRNA_methyltr_G"/>
    <property type="match status" value="1"/>
</dbReference>
<dbReference type="STRING" id="195913.SAMN04488004_108117"/>
<keyword evidence="1 6" id="KW-0963">Cytoplasm</keyword>
<dbReference type="GO" id="GO:0005829">
    <property type="term" value="C:cytosol"/>
    <property type="evidence" value="ECO:0007669"/>
    <property type="project" value="TreeGrafter"/>
</dbReference>
<accession>A0A1I4F866</accession>
<dbReference type="Proteomes" id="UP000199550">
    <property type="component" value="Unassembled WGS sequence"/>
</dbReference>
<keyword evidence="8" id="KW-1185">Reference proteome</keyword>
<sequence>MELGAPLRDVSRETIDRLEHYQSLLLKWTDKINLIAPSTISTSWERHVVDSAQIFHLLSSGSTKLTDIGSGGGLPGIVVAILAKEKMPLLQSVLVESDQRKAVFLRTVVRELGLSVSVKADRIENVTETGADVLTARALAPLPKLLSYAVQLLKPDGIALFQKGRTFEDEISQARDAWDFSIDLYPSHTDQEARILQIKDIRRATK</sequence>
<feature type="binding site" evidence="6">
    <location>
        <position position="69"/>
    </location>
    <ligand>
        <name>S-adenosyl-L-methionine</name>
        <dbReference type="ChEBI" id="CHEBI:59789"/>
    </ligand>
</feature>
<dbReference type="GO" id="GO:0070043">
    <property type="term" value="F:rRNA (guanine-N7-)-methyltransferase activity"/>
    <property type="evidence" value="ECO:0007669"/>
    <property type="project" value="UniProtKB-UniRule"/>
</dbReference>
<reference evidence="7 8" key="1">
    <citation type="submission" date="2016-10" db="EMBL/GenBank/DDBJ databases">
        <authorList>
            <person name="de Groot N.N."/>
        </authorList>
    </citation>
    <scope>NUCLEOTIDE SEQUENCE [LARGE SCALE GENOMIC DNA]</scope>
    <source>
        <strain evidence="7 8">DSM 16199</strain>
    </source>
</reference>
<evidence type="ECO:0000313" key="7">
    <source>
        <dbReference type="EMBL" id="SFL12986.1"/>
    </source>
</evidence>
<keyword evidence="2 6" id="KW-0698">rRNA processing</keyword>